<dbReference type="GO" id="GO:0015078">
    <property type="term" value="F:proton transmembrane transporter activity"/>
    <property type="evidence" value="ECO:0007669"/>
    <property type="project" value="InterPro"/>
</dbReference>
<dbReference type="AlphaFoldDB" id="A0A7S4YYL1"/>
<evidence type="ECO:0000256" key="8">
    <source>
        <dbReference type="ARBA" id="ARBA00022989"/>
    </source>
</evidence>
<evidence type="ECO:0000256" key="9">
    <source>
        <dbReference type="ARBA" id="ARBA00023065"/>
    </source>
</evidence>
<evidence type="ECO:0000256" key="11">
    <source>
        <dbReference type="ARBA" id="ARBA00023136"/>
    </source>
</evidence>
<evidence type="ECO:0000256" key="1">
    <source>
        <dbReference type="ARBA" id="ARBA00004304"/>
    </source>
</evidence>
<evidence type="ECO:0000256" key="2">
    <source>
        <dbReference type="ARBA" id="ARBA00008892"/>
    </source>
</evidence>
<keyword evidence="9 12" id="KW-0406">Ion transport</keyword>
<reference evidence="14" key="1">
    <citation type="submission" date="2018-05" db="EMBL/GenBank/DDBJ databases">
        <authorList>
            <person name="Huang Y."/>
            <person name="Qin D."/>
        </authorList>
    </citation>
    <scope>NUCLEOTIDE SEQUENCE</scope>
</reference>
<sequence length="32" mass="3742">MPQMSPSSWMTLFIASILLINLIKVNLFFEKK</sequence>
<evidence type="ECO:0000256" key="12">
    <source>
        <dbReference type="RuleBase" id="RU003661"/>
    </source>
</evidence>
<dbReference type="InterPro" id="IPR001421">
    <property type="entry name" value="ATP8_metazoa"/>
</dbReference>
<evidence type="ECO:0000256" key="10">
    <source>
        <dbReference type="ARBA" id="ARBA00023128"/>
    </source>
</evidence>
<keyword evidence="5 12" id="KW-0138">CF(0)</keyword>
<evidence type="ECO:0000256" key="5">
    <source>
        <dbReference type="ARBA" id="ARBA00022547"/>
    </source>
</evidence>
<dbReference type="GO" id="GO:0031966">
    <property type="term" value="C:mitochondrial membrane"/>
    <property type="evidence" value="ECO:0007669"/>
    <property type="project" value="UniProtKB-SubCell"/>
</dbReference>
<dbReference type="GeneID" id="62618556"/>
<evidence type="ECO:0000256" key="6">
    <source>
        <dbReference type="ARBA" id="ARBA00022692"/>
    </source>
</evidence>
<evidence type="ECO:0000256" key="13">
    <source>
        <dbReference type="SAM" id="Phobius"/>
    </source>
</evidence>
<evidence type="ECO:0000256" key="4">
    <source>
        <dbReference type="ARBA" id="ARBA00022448"/>
    </source>
</evidence>
<comment type="subcellular location">
    <subcellularLocation>
        <location evidence="1 12">Mitochondrion membrane</location>
        <topology evidence="1 12">Single-pass membrane protein</topology>
    </subcellularLocation>
</comment>
<dbReference type="Pfam" id="PF00895">
    <property type="entry name" value="ATP-synt_8"/>
    <property type="match status" value="1"/>
</dbReference>
<dbReference type="GO" id="GO:0015986">
    <property type="term" value="P:proton motive force-driven ATP synthesis"/>
    <property type="evidence" value="ECO:0007669"/>
    <property type="project" value="InterPro"/>
</dbReference>
<keyword evidence="6 12" id="KW-0812">Transmembrane</keyword>
<dbReference type="GO" id="GO:0045259">
    <property type="term" value="C:proton-transporting ATP synthase complex"/>
    <property type="evidence" value="ECO:0007669"/>
    <property type="project" value="UniProtKB-KW"/>
</dbReference>
<dbReference type="RefSeq" id="YP_009987495.1">
    <property type="nucleotide sequence ID" value="NC_052689.1"/>
</dbReference>
<dbReference type="CTD" id="4509"/>
<proteinExistence type="inferred from homology"/>
<keyword evidence="7 12" id="KW-0375">Hydrogen ion transport</keyword>
<evidence type="ECO:0000256" key="7">
    <source>
        <dbReference type="ARBA" id="ARBA00022781"/>
    </source>
</evidence>
<dbReference type="EMBL" id="MH293453">
    <property type="protein sequence ID" value="QBZ37955.1"/>
    <property type="molecule type" value="Genomic_DNA"/>
</dbReference>
<accession>A0A7S4YYL1</accession>
<reference evidence="14" key="2">
    <citation type="journal article" date="2020" name="Genomics">
        <title>Contribution to the mitogenome diversity in Delphacinae: Phylogenetic and ecological implications.</title>
        <authorList>
            <person name="Huang Y.-X."/>
            <person name="Ren F.-J."/>
            <person name="Bartlett C.R."/>
            <person name="Wei Y.-S."/>
            <person name="Qin D.-Z."/>
        </authorList>
    </citation>
    <scope>NUCLEOTIDE SEQUENCE</scope>
</reference>
<feature type="transmembrane region" description="Helical" evidence="13">
    <location>
        <begin position="6"/>
        <end position="29"/>
    </location>
</feature>
<protein>
    <recommendedName>
        <fullName evidence="12">ATP synthase complex subunit 8</fullName>
    </recommendedName>
</protein>
<gene>
    <name evidence="14" type="primary">ATP8</name>
</gene>
<comment type="subunit">
    <text evidence="3">F-type ATPases have 2 components, CF(1) - the catalytic core - and CF(0) - the membrane proton channel.</text>
</comment>
<keyword evidence="11 13" id="KW-0472">Membrane</keyword>
<comment type="similarity">
    <text evidence="2 12">Belongs to the ATPase protein 8 family.</text>
</comment>
<keyword evidence="4 12" id="KW-0813">Transport</keyword>
<organism evidence="14">
    <name type="scientific">Bambusiphaga furca</name>
    <dbReference type="NCBI Taxonomy" id="2566015"/>
    <lineage>
        <taxon>Eukaryota</taxon>
        <taxon>Metazoa</taxon>
        <taxon>Ecdysozoa</taxon>
        <taxon>Arthropoda</taxon>
        <taxon>Hexapoda</taxon>
        <taxon>Insecta</taxon>
        <taxon>Pterygota</taxon>
        <taxon>Neoptera</taxon>
        <taxon>Paraneoptera</taxon>
        <taxon>Hemiptera</taxon>
        <taxon>Auchenorrhyncha</taxon>
        <taxon>Fulgoroidea</taxon>
        <taxon>Delphacidae</taxon>
        <taxon>Delphacinae</taxon>
        <taxon>Bambusiphaga</taxon>
    </lineage>
</organism>
<name>A0A7S4YYL1_9HEMI</name>
<keyword evidence="10 12" id="KW-0496">Mitochondrion</keyword>
<geneLocation type="mitochondrion" evidence="14"/>
<evidence type="ECO:0000313" key="14">
    <source>
        <dbReference type="EMBL" id="QBZ37955.1"/>
    </source>
</evidence>
<evidence type="ECO:0000256" key="3">
    <source>
        <dbReference type="ARBA" id="ARBA00011291"/>
    </source>
</evidence>
<keyword evidence="8 13" id="KW-1133">Transmembrane helix</keyword>